<gene>
    <name evidence="1" type="ORF">J2W31_004853</name>
</gene>
<evidence type="ECO:0000313" key="1">
    <source>
        <dbReference type="EMBL" id="MDP9895726.1"/>
    </source>
</evidence>
<dbReference type="AlphaFoldDB" id="A0AAW8D790"/>
<evidence type="ECO:0000313" key="2">
    <source>
        <dbReference type="Proteomes" id="UP001242045"/>
    </source>
</evidence>
<organism evidence="1 2">
    <name type="scientific">Variovorax boronicumulans</name>
    <dbReference type="NCBI Taxonomy" id="436515"/>
    <lineage>
        <taxon>Bacteria</taxon>
        <taxon>Pseudomonadati</taxon>
        <taxon>Pseudomonadota</taxon>
        <taxon>Betaproteobacteria</taxon>
        <taxon>Burkholderiales</taxon>
        <taxon>Comamonadaceae</taxon>
        <taxon>Variovorax</taxon>
    </lineage>
</organism>
<proteinExistence type="predicted"/>
<protein>
    <submittedName>
        <fullName evidence="1">Uncharacterized protein</fullName>
    </submittedName>
</protein>
<dbReference type="RefSeq" id="WP_307686303.1">
    <property type="nucleotide sequence ID" value="NZ_JAUSRD010000013.1"/>
</dbReference>
<sequence>MAVKPALLEKIAAALDARGLERLEPEFWIQEIGLDVQLLVSLRSTRDARGFWLEFGLGVRFDDIEKVLAQTMGIDLLAQTGMLGTDLRHLVDRTTASGWGFASEADFETRGFEPLMETFDLGLSKMKEYTDRARLRLLIDNAISGIFEEPVLCRFHHYALNRPGFHGGRLV</sequence>
<name>A0AAW8D790_9BURK</name>
<dbReference type="Proteomes" id="UP001242045">
    <property type="component" value="Unassembled WGS sequence"/>
</dbReference>
<comment type="caution">
    <text evidence="1">The sequence shown here is derived from an EMBL/GenBank/DDBJ whole genome shotgun (WGS) entry which is preliminary data.</text>
</comment>
<dbReference type="EMBL" id="JAUSRD010000013">
    <property type="protein sequence ID" value="MDP9895726.1"/>
    <property type="molecule type" value="Genomic_DNA"/>
</dbReference>
<accession>A0AAW8D790</accession>
<reference evidence="1" key="1">
    <citation type="submission" date="2023-07" db="EMBL/GenBank/DDBJ databases">
        <title>Sorghum-associated microbial communities from plants grown in Nebraska, USA.</title>
        <authorList>
            <person name="Schachtman D."/>
        </authorList>
    </citation>
    <scope>NUCLEOTIDE SEQUENCE</scope>
    <source>
        <strain evidence="1">DS3754</strain>
    </source>
</reference>